<evidence type="ECO:0000313" key="3">
    <source>
        <dbReference type="Proteomes" id="UP001211689"/>
    </source>
</evidence>
<feature type="domain" description="Minor tail T" evidence="1">
    <location>
        <begin position="18"/>
        <end position="81"/>
    </location>
</feature>
<dbReference type="InterPro" id="IPR009350">
    <property type="entry name" value="Phage_tail_T"/>
</dbReference>
<dbReference type="EMBL" id="JANEWF010000024">
    <property type="protein sequence ID" value="MDA8485167.1"/>
    <property type="molecule type" value="Genomic_DNA"/>
</dbReference>
<organism evidence="2 3">
    <name type="scientific">Metapseudomonas resinovorans</name>
    <name type="common">Pseudomonas resinovorans</name>
    <dbReference type="NCBI Taxonomy" id="53412"/>
    <lineage>
        <taxon>Bacteria</taxon>
        <taxon>Pseudomonadati</taxon>
        <taxon>Pseudomonadota</taxon>
        <taxon>Gammaproteobacteria</taxon>
        <taxon>Pseudomonadales</taxon>
        <taxon>Pseudomonadaceae</taxon>
        <taxon>Metapseudomonas</taxon>
    </lineage>
</organism>
<evidence type="ECO:0000259" key="1">
    <source>
        <dbReference type="Pfam" id="PF06223"/>
    </source>
</evidence>
<dbReference type="RefSeq" id="WP_271471621.1">
    <property type="nucleotide sequence ID" value="NZ_JANEWF010000024.1"/>
</dbReference>
<protein>
    <recommendedName>
        <fullName evidence="1">Minor tail T domain-containing protein</fullName>
    </recommendedName>
</protein>
<evidence type="ECO:0000313" key="2">
    <source>
        <dbReference type="EMBL" id="MDA8485167.1"/>
    </source>
</evidence>
<sequence length="87" mass="9786">MLNGVGGRTVAEARERMTYGEAQDWASYFRARGSINLGLRLEQGFALLATLLMRLHGRDADMADYMPSHDRKEPDINDVMKILMGGR</sequence>
<name>A0ABT4Y8G7_METRE</name>
<reference evidence="2 3" key="1">
    <citation type="submission" date="2022-07" db="EMBL/GenBank/DDBJ databases">
        <title>Genome Analysis of Selected Gammaproteobacteria from Nigerian Food snails.</title>
        <authorList>
            <person name="Okafor A.C."/>
        </authorList>
    </citation>
    <scope>NUCLEOTIDE SEQUENCE [LARGE SCALE GENOMIC DNA]</scope>
    <source>
        <strain evidence="2 3">Awg 2</strain>
    </source>
</reference>
<dbReference type="Pfam" id="PF06223">
    <property type="entry name" value="Phage_tail_T"/>
    <property type="match status" value="1"/>
</dbReference>
<gene>
    <name evidence="2" type="ORF">NNO07_19035</name>
</gene>
<dbReference type="Proteomes" id="UP001211689">
    <property type="component" value="Unassembled WGS sequence"/>
</dbReference>
<proteinExistence type="predicted"/>
<comment type="caution">
    <text evidence="2">The sequence shown here is derived from an EMBL/GenBank/DDBJ whole genome shotgun (WGS) entry which is preliminary data.</text>
</comment>
<accession>A0ABT4Y8G7</accession>
<keyword evidence="3" id="KW-1185">Reference proteome</keyword>